<feature type="region of interest" description="Disordered" evidence="1">
    <location>
        <begin position="30"/>
        <end position="79"/>
    </location>
</feature>
<protein>
    <submittedName>
        <fullName evidence="3">Phage tail protein</fullName>
    </submittedName>
</protein>
<dbReference type="AlphaFoldDB" id="A0A7I4Y341"/>
<dbReference type="Proteomes" id="UP000025227">
    <property type="component" value="Unplaced"/>
</dbReference>
<keyword evidence="2" id="KW-1185">Reference proteome</keyword>
<feature type="compositionally biased region" description="Basic and acidic residues" evidence="1">
    <location>
        <begin position="44"/>
        <end position="57"/>
    </location>
</feature>
<dbReference type="WBParaSite" id="HCON_00037120-00001">
    <property type="protein sequence ID" value="HCON_00037120-00001"/>
    <property type="gene ID" value="HCON_00037120"/>
</dbReference>
<evidence type="ECO:0000256" key="1">
    <source>
        <dbReference type="SAM" id="MobiDB-lite"/>
    </source>
</evidence>
<accession>A0A7I4Y341</accession>
<evidence type="ECO:0000313" key="3">
    <source>
        <dbReference type="WBParaSite" id="HCON_00037120-00001"/>
    </source>
</evidence>
<sequence>MPNRITSEEVTAPAKFETVTVEELTHDGKLSRVTELEAQNKANELQEKNSHREREPGRSTTRTSCCRHTPHTQTDRQAD</sequence>
<name>A0A7I4Y341_HAECO</name>
<organism evidence="2 3">
    <name type="scientific">Haemonchus contortus</name>
    <name type="common">Barber pole worm</name>
    <dbReference type="NCBI Taxonomy" id="6289"/>
    <lineage>
        <taxon>Eukaryota</taxon>
        <taxon>Metazoa</taxon>
        <taxon>Ecdysozoa</taxon>
        <taxon>Nematoda</taxon>
        <taxon>Chromadorea</taxon>
        <taxon>Rhabditida</taxon>
        <taxon>Rhabditina</taxon>
        <taxon>Rhabditomorpha</taxon>
        <taxon>Strongyloidea</taxon>
        <taxon>Trichostrongylidae</taxon>
        <taxon>Haemonchus</taxon>
    </lineage>
</organism>
<evidence type="ECO:0000313" key="2">
    <source>
        <dbReference type="Proteomes" id="UP000025227"/>
    </source>
</evidence>
<proteinExistence type="predicted"/>
<reference evidence="3" key="1">
    <citation type="submission" date="2020-12" db="UniProtKB">
        <authorList>
            <consortium name="WormBaseParasite"/>
        </authorList>
    </citation>
    <scope>IDENTIFICATION</scope>
    <source>
        <strain evidence="3">MHco3</strain>
    </source>
</reference>